<sequence>MAVMLAMMGEEDLFLVMGAYALQEMALYDQLVAPTTLPGVCPHFDFFEVIGGFDFKELFRFEKPHFLRLLDALELPEYFELHRGGYGVSKVPARLALGVTLWRLACPTTLLRDRLFWGLAEPLICEIFNATIECIYDRWGHLVDQLQHEAILPKIDMICEAIQDMGSPLDRCWGFIDGTVRAIARPWRMQRLWYNGWKRKHALKYQAVDTPDGILRQLWGPMLGRRHDVALLGESALLQSMQQWFNDDAGTPYYIYGDPTYQISPWLMAPFKGVLTPEMQAFNTDMSACRVTVEWGLDKILALWPYVDYAKKQQVALSSCGLGKQYSVAGILTNCHSCFYGNSTSKYFGVGPPSLGRYLSGEG</sequence>
<accession>D7G529</accession>
<reference evidence="4 5" key="1">
    <citation type="journal article" date="2010" name="Nature">
        <title>The Ectocarpus genome and the independent evolution of multicellularity in brown algae.</title>
        <authorList>
            <person name="Cock J.M."/>
            <person name="Sterck L."/>
            <person name="Rouze P."/>
            <person name="Scornet D."/>
            <person name="Allen A.E."/>
            <person name="Amoutzias G."/>
            <person name="Anthouard V."/>
            <person name="Artiguenave F."/>
            <person name="Aury J.M."/>
            <person name="Badger J.H."/>
            <person name="Beszteri B."/>
            <person name="Billiau K."/>
            <person name="Bonnet E."/>
            <person name="Bothwell J.H."/>
            <person name="Bowler C."/>
            <person name="Boyen C."/>
            <person name="Brownlee C."/>
            <person name="Carrano C.J."/>
            <person name="Charrier B."/>
            <person name="Cho G.Y."/>
            <person name="Coelho S.M."/>
            <person name="Collen J."/>
            <person name="Corre E."/>
            <person name="Da Silva C."/>
            <person name="Delage L."/>
            <person name="Delaroque N."/>
            <person name="Dittami S.M."/>
            <person name="Doulbeau S."/>
            <person name="Elias M."/>
            <person name="Farnham G."/>
            <person name="Gachon C.M."/>
            <person name="Gschloessl B."/>
            <person name="Heesch S."/>
            <person name="Jabbari K."/>
            <person name="Jubin C."/>
            <person name="Kawai H."/>
            <person name="Kimura K."/>
            <person name="Kloareg B."/>
            <person name="Kupper F.C."/>
            <person name="Lang D."/>
            <person name="Le Bail A."/>
            <person name="Leblanc C."/>
            <person name="Lerouge P."/>
            <person name="Lohr M."/>
            <person name="Lopez P.J."/>
            <person name="Martens C."/>
            <person name="Maumus F."/>
            <person name="Michel G."/>
            <person name="Miranda-Saavedra D."/>
            <person name="Morales J."/>
            <person name="Moreau H."/>
            <person name="Motomura T."/>
            <person name="Nagasato C."/>
            <person name="Napoli C.A."/>
            <person name="Nelson D.R."/>
            <person name="Nyvall-Collen P."/>
            <person name="Peters A.F."/>
            <person name="Pommier C."/>
            <person name="Potin P."/>
            <person name="Poulain J."/>
            <person name="Quesneville H."/>
            <person name="Read B."/>
            <person name="Rensing S.A."/>
            <person name="Ritter A."/>
            <person name="Rousvoal S."/>
            <person name="Samanta M."/>
            <person name="Samson G."/>
            <person name="Schroeder D.C."/>
            <person name="Segurens B."/>
            <person name="Strittmatter M."/>
            <person name="Tonon T."/>
            <person name="Tregear J.W."/>
            <person name="Valentin K."/>
            <person name="von Dassow P."/>
            <person name="Yamagishi T."/>
            <person name="Van de Peer Y."/>
            <person name="Wincker P."/>
        </authorList>
    </citation>
    <scope>NUCLEOTIDE SEQUENCE [LARGE SCALE GENOMIC DNA]</scope>
    <source>
        <strain evidence="5">Ec32 / CCAP1310/4</strain>
    </source>
</reference>
<evidence type="ECO:0000256" key="1">
    <source>
        <dbReference type="ARBA" id="ARBA00001968"/>
    </source>
</evidence>
<protein>
    <recommendedName>
        <fullName evidence="3">DDE Tnp4 domain-containing protein</fullName>
    </recommendedName>
</protein>
<dbReference type="Pfam" id="PF13359">
    <property type="entry name" value="DDE_Tnp_4"/>
    <property type="match status" value="1"/>
</dbReference>
<dbReference type="EMBL" id="FN649760">
    <property type="protein sequence ID" value="CBJ33792.1"/>
    <property type="molecule type" value="Genomic_DNA"/>
</dbReference>
<evidence type="ECO:0000313" key="4">
    <source>
        <dbReference type="EMBL" id="CBJ33792.1"/>
    </source>
</evidence>
<gene>
    <name evidence="4" type="ORF">Esi_0613_0007</name>
</gene>
<dbReference type="STRING" id="2880.D7G529"/>
<comment type="cofactor">
    <cofactor evidence="1">
        <name>a divalent metal cation</name>
        <dbReference type="ChEBI" id="CHEBI:60240"/>
    </cofactor>
</comment>
<evidence type="ECO:0000259" key="3">
    <source>
        <dbReference type="Pfam" id="PF13359"/>
    </source>
</evidence>
<organism evidence="4 5">
    <name type="scientific">Ectocarpus siliculosus</name>
    <name type="common">Brown alga</name>
    <name type="synonym">Conferva siliculosa</name>
    <dbReference type="NCBI Taxonomy" id="2880"/>
    <lineage>
        <taxon>Eukaryota</taxon>
        <taxon>Sar</taxon>
        <taxon>Stramenopiles</taxon>
        <taxon>Ochrophyta</taxon>
        <taxon>PX clade</taxon>
        <taxon>Phaeophyceae</taxon>
        <taxon>Ectocarpales</taxon>
        <taxon>Ectocarpaceae</taxon>
        <taxon>Ectocarpus</taxon>
    </lineage>
</organism>
<keyword evidence="2" id="KW-0479">Metal-binding</keyword>
<dbReference type="Proteomes" id="UP000002630">
    <property type="component" value="Unassembled WGS sequence"/>
</dbReference>
<proteinExistence type="predicted"/>
<dbReference type="AlphaFoldDB" id="D7G529"/>
<evidence type="ECO:0000256" key="2">
    <source>
        <dbReference type="ARBA" id="ARBA00022723"/>
    </source>
</evidence>
<evidence type="ECO:0000313" key="5">
    <source>
        <dbReference type="Proteomes" id="UP000002630"/>
    </source>
</evidence>
<feature type="domain" description="DDE Tnp4" evidence="3">
    <location>
        <begin position="176"/>
        <end position="331"/>
    </location>
</feature>
<dbReference type="eggNOG" id="ENOG502RZYI">
    <property type="taxonomic scope" value="Eukaryota"/>
</dbReference>
<name>D7G529_ECTSI</name>
<dbReference type="InterPro" id="IPR027806">
    <property type="entry name" value="HARBI1_dom"/>
</dbReference>
<dbReference type="GO" id="GO:0046872">
    <property type="term" value="F:metal ion binding"/>
    <property type="evidence" value="ECO:0007669"/>
    <property type="project" value="UniProtKB-KW"/>
</dbReference>
<dbReference type="InParanoid" id="D7G529"/>
<keyword evidence="5" id="KW-1185">Reference proteome</keyword>
<dbReference type="OrthoDB" id="164661at2759"/>